<evidence type="ECO:0000256" key="1">
    <source>
        <dbReference type="SAM" id="MobiDB-lite"/>
    </source>
</evidence>
<dbReference type="GeneID" id="82524867"/>
<proteinExistence type="predicted"/>
<gene>
    <name evidence="3" type="ORF">C5O23_00700</name>
</gene>
<dbReference type="SUPFAM" id="SSF47413">
    <property type="entry name" value="lambda repressor-like DNA-binding domains"/>
    <property type="match status" value="1"/>
</dbReference>
<comment type="caution">
    <text evidence="3">The sequence shown here is derived from an EMBL/GenBank/DDBJ whole genome shotgun (WGS) entry which is preliminary data.</text>
</comment>
<reference evidence="4" key="1">
    <citation type="submission" date="2018-02" db="EMBL/GenBank/DDBJ databases">
        <authorList>
            <person name="Clavel T."/>
            <person name="Strowig T."/>
        </authorList>
    </citation>
    <scope>NUCLEOTIDE SEQUENCE [LARGE SCALE GENOMIC DNA]</scope>
    <source>
        <strain evidence="4">DSM 103720</strain>
    </source>
</reference>
<dbReference type="CDD" id="cd00093">
    <property type="entry name" value="HTH_XRE"/>
    <property type="match status" value="1"/>
</dbReference>
<sequence>MDLVSRLKHYLDSRQISITQFADECGIPRPTGSQLLAGRNKKVSDEIISKIHSAYPDLNIVWLMFGEGNMVTNGNIEISEPQISPVSASAHQQSPINQQIDFGLDFDETPLQNSSEKSVATTSAPAPNTTFTFATPADPAEPPARPSADFSSPATGADSADDSITLTPGKGKRVTGIVVYYDDCTYESFIPDPAHGHPFMR</sequence>
<dbReference type="Proteomes" id="UP000244905">
    <property type="component" value="Unassembled WGS sequence"/>
</dbReference>
<dbReference type="Gene3D" id="1.10.260.40">
    <property type="entry name" value="lambda repressor-like DNA-binding domains"/>
    <property type="match status" value="1"/>
</dbReference>
<dbReference type="PROSITE" id="PS50943">
    <property type="entry name" value="HTH_CROC1"/>
    <property type="match status" value="1"/>
</dbReference>
<feature type="domain" description="HTH cro/C1-type" evidence="2">
    <location>
        <begin position="7"/>
        <end position="61"/>
    </location>
</feature>
<accession>A0A2V1IPX1</accession>
<name>A0A2V1IPX1_9BACT</name>
<evidence type="ECO:0000313" key="4">
    <source>
        <dbReference type="Proteomes" id="UP000244905"/>
    </source>
</evidence>
<dbReference type="InterPro" id="IPR010982">
    <property type="entry name" value="Lambda_DNA-bd_dom_sf"/>
</dbReference>
<dbReference type="RefSeq" id="WP_107031026.1">
    <property type="nucleotide sequence ID" value="NZ_CAOLYA010000001.1"/>
</dbReference>
<protein>
    <submittedName>
        <fullName evidence="3">XRE family transcriptional regulator</fullName>
    </submittedName>
</protein>
<dbReference type="GO" id="GO:0003677">
    <property type="term" value="F:DNA binding"/>
    <property type="evidence" value="ECO:0007669"/>
    <property type="project" value="InterPro"/>
</dbReference>
<dbReference type="InterPro" id="IPR001387">
    <property type="entry name" value="Cro/C1-type_HTH"/>
</dbReference>
<dbReference type="EMBL" id="PUEC01000001">
    <property type="protein sequence ID" value="PWB04470.1"/>
    <property type="molecule type" value="Genomic_DNA"/>
</dbReference>
<keyword evidence="4" id="KW-1185">Reference proteome</keyword>
<feature type="compositionally biased region" description="Polar residues" evidence="1">
    <location>
        <begin position="110"/>
        <end position="119"/>
    </location>
</feature>
<dbReference type="AlphaFoldDB" id="A0A2V1IPX1"/>
<feature type="region of interest" description="Disordered" evidence="1">
    <location>
        <begin position="109"/>
        <end position="168"/>
    </location>
</feature>
<organism evidence="3 4">
    <name type="scientific">Duncaniella muris</name>
    <dbReference type="NCBI Taxonomy" id="2094150"/>
    <lineage>
        <taxon>Bacteria</taxon>
        <taxon>Pseudomonadati</taxon>
        <taxon>Bacteroidota</taxon>
        <taxon>Bacteroidia</taxon>
        <taxon>Bacteroidales</taxon>
        <taxon>Muribaculaceae</taxon>
        <taxon>Duncaniella</taxon>
    </lineage>
</organism>
<feature type="compositionally biased region" description="Low complexity" evidence="1">
    <location>
        <begin position="120"/>
        <end position="138"/>
    </location>
</feature>
<evidence type="ECO:0000259" key="2">
    <source>
        <dbReference type="PROSITE" id="PS50943"/>
    </source>
</evidence>
<evidence type="ECO:0000313" key="3">
    <source>
        <dbReference type="EMBL" id="PWB04470.1"/>
    </source>
</evidence>